<dbReference type="InterPro" id="IPR000008">
    <property type="entry name" value="C2_dom"/>
</dbReference>
<reference evidence="2 3" key="1">
    <citation type="submission" date="2014-06" db="EMBL/GenBank/DDBJ databases">
        <authorList>
            <person name="Swart Estienne"/>
        </authorList>
    </citation>
    <scope>NUCLEOTIDE SEQUENCE [LARGE SCALE GENOMIC DNA]</scope>
    <source>
        <strain evidence="2 3">130c</strain>
    </source>
</reference>
<accession>A0A078AFG2</accession>
<dbReference type="SUPFAM" id="SSF49562">
    <property type="entry name" value="C2 domain (Calcium/lipid-binding domain, CaLB)"/>
    <property type="match status" value="1"/>
</dbReference>
<evidence type="ECO:0000313" key="3">
    <source>
        <dbReference type="Proteomes" id="UP000039865"/>
    </source>
</evidence>
<sequence>MKDLKLKLHICTPDYIFKTKIYELSKLSILNEEILVRSDINKKQKTCIDNENDSIIEIQYLVNAIELVPLEEFKKKQSMLRIFVKEGSLWRDQVMFSKIDAQLCIECDGKIIMKSETQLKSGKKPDFSDENFHIIVNDFDKKLKLQIVDTELGDEGKIGEAIIKITDIYTNNLYNIRFVDLYHNEDKIGKIKMLFQFITIETSCPIPCNQNSLEKQAIIGVHCMNITQFDNMNNLCLKIKNSQFQKVIQTKHQRQGYFPINQSMVLNNLIFQEQDNIDFLLINHFGSDEQLIGHTGFNLKMFQDKNYFYLPVYQNDQEIGLILLSFLVIKNENCQISQSVIIDDNKLNGDQLGDIQGEQKIEQNNKTYLIQDDKQAIDNQLEQEQQVKSQKTSNEIKEYLDNKTAITKKLLDSNNDTRQSDYKHNNSNQLIIDNQQATIQQRSQFKKTSLIQSNKIDAKNNIQKQIAMANKESNDKISNLETTQNPQMRISRESVNKRALNS</sequence>
<name>A0A078AFG2_STYLE</name>
<dbReference type="AlphaFoldDB" id="A0A078AFG2"/>
<organism evidence="2 3">
    <name type="scientific">Stylonychia lemnae</name>
    <name type="common">Ciliate</name>
    <dbReference type="NCBI Taxonomy" id="5949"/>
    <lineage>
        <taxon>Eukaryota</taxon>
        <taxon>Sar</taxon>
        <taxon>Alveolata</taxon>
        <taxon>Ciliophora</taxon>
        <taxon>Intramacronucleata</taxon>
        <taxon>Spirotrichea</taxon>
        <taxon>Stichotrichia</taxon>
        <taxon>Sporadotrichida</taxon>
        <taxon>Oxytrichidae</taxon>
        <taxon>Stylonychinae</taxon>
        <taxon>Stylonychia</taxon>
    </lineage>
</organism>
<proteinExistence type="predicted"/>
<dbReference type="Pfam" id="PF00168">
    <property type="entry name" value="C2"/>
    <property type="match status" value="1"/>
</dbReference>
<gene>
    <name evidence="2" type="primary">Contig4486.g4787</name>
    <name evidence="2" type="ORF">STYLEM_9926</name>
</gene>
<dbReference type="EMBL" id="CCKQ01009441">
    <property type="protein sequence ID" value="CDW80920.1"/>
    <property type="molecule type" value="Genomic_DNA"/>
</dbReference>
<evidence type="ECO:0000313" key="2">
    <source>
        <dbReference type="EMBL" id="CDW80920.1"/>
    </source>
</evidence>
<feature type="domain" description="C2" evidence="1">
    <location>
        <begin position="80"/>
        <end position="171"/>
    </location>
</feature>
<dbReference type="InterPro" id="IPR035892">
    <property type="entry name" value="C2_domain_sf"/>
</dbReference>
<evidence type="ECO:0000259" key="1">
    <source>
        <dbReference type="Pfam" id="PF00168"/>
    </source>
</evidence>
<keyword evidence="3" id="KW-1185">Reference proteome</keyword>
<dbReference type="Gene3D" id="2.60.40.150">
    <property type="entry name" value="C2 domain"/>
    <property type="match status" value="1"/>
</dbReference>
<dbReference type="InParanoid" id="A0A078AFG2"/>
<dbReference type="Proteomes" id="UP000039865">
    <property type="component" value="Unassembled WGS sequence"/>
</dbReference>
<protein>
    <recommendedName>
        <fullName evidence="1">C2 domain-containing protein</fullName>
    </recommendedName>
</protein>